<protein>
    <recommendedName>
        <fullName evidence="14 17">Ferrous iron transport protein B</fullName>
    </recommendedName>
</protein>
<keyword evidence="6" id="KW-0997">Cell inner membrane</keyword>
<gene>
    <name evidence="19" type="primary">feoB</name>
    <name evidence="19" type="ORF">J0B03_03070</name>
</gene>
<feature type="binding site" evidence="15">
    <location>
        <begin position="53"/>
        <end position="56"/>
    </location>
    <ligand>
        <name>GTP</name>
        <dbReference type="ChEBI" id="CHEBI:37565"/>
        <label>1</label>
    </ligand>
</feature>
<dbReference type="PRINTS" id="PR00326">
    <property type="entry name" value="GTP1OBG"/>
</dbReference>
<dbReference type="InterPro" id="IPR011642">
    <property type="entry name" value="Gate_dom"/>
</dbReference>
<evidence type="ECO:0000256" key="12">
    <source>
        <dbReference type="ARBA" id="ARBA00023134"/>
    </source>
</evidence>
<dbReference type="FunFam" id="3.40.50.300:FF:000426">
    <property type="entry name" value="Ferrous iron transport protein B"/>
    <property type="match status" value="1"/>
</dbReference>
<reference evidence="19" key="1">
    <citation type="submission" date="2021-03" db="EMBL/GenBank/DDBJ databases">
        <title>Alkalibacter marinus sp. nov., isolated from tidal flat sediment.</title>
        <authorList>
            <person name="Namirimu T."/>
            <person name="Yang J.-A."/>
            <person name="Yang S.-H."/>
            <person name="Kim Y.-J."/>
            <person name="Kwon K.K."/>
        </authorList>
    </citation>
    <scope>NUCLEOTIDE SEQUENCE</scope>
    <source>
        <strain evidence="19">ES005</strain>
    </source>
</reference>
<dbReference type="InterPro" id="IPR030389">
    <property type="entry name" value="G_FEOB_dom"/>
</dbReference>
<feature type="domain" description="FeoB-type G" evidence="18">
    <location>
        <begin position="2"/>
        <end position="162"/>
    </location>
</feature>
<name>A0A975AHX5_9FIRM</name>
<comment type="similarity">
    <text evidence="17">Belongs to the TRAFAC class TrmE-Era-EngA-EngB-Septin-like GTPase superfamily. FeoB GTPase (TC 9.A.8) family.</text>
</comment>
<keyword evidence="11" id="KW-0406">Ion transport</keyword>
<dbReference type="GO" id="GO:0005886">
    <property type="term" value="C:plasma membrane"/>
    <property type="evidence" value="ECO:0007669"/>
    <property type="project" value="UniProtKB-SubCell"/>
</dbReference>
<evidence type="ECO:0000256" key="11">
    <source>
        <dbReference type="ARBA" id="ARBA00023065"/>
    </source>
</evidence>
<feature type="binding site" evidence="15">
    <location>
        <begin position="9"/>
        <end position="16"/>
    </location>
    <ligand>
        <name>GTP</name>
        <dbReference type="ChEBI" id="CHEBI:37565"/>
        <label>1</label>
    </ligand>
</feature>
<evidence type="ECO:0000256" key="2">
    <source>
        <dbReference type="ARBA" id="ARBA00004429"/>
    </source>
</evidence>
<evidence type="ECO:0000256" key="17">
    <source>
        <dbReference type="RuleBase" id="RU362098"/>
    </source>
</evidence>
<comment type="function">
    <text evidence="1 17">Probable transporter of a GTP-driven Fe(2+) uptake system.</text>
</comment>
<dbReference type="PROSITE" id="PS51711">
    <property type="entry name" value="G_FEOB"/>
    <property type="match status" value="1"/>
</dbReference>
<proteinExistence type="inferred from homology"/>
<keyword evidence="16" id="KW-0460">Magnesium</keyword>
<evidence type="ECO:0000256" key="15">
    <source>
        <dbReference type="PIRSR" id="PIRSR603373-1"/>
    </source>
</evidence>
<dbReference type="InterPro" id="IPR003373">
    <property type="entry name" value="Fe2_transport_prot-B"/>
</dbReference>
<keyword evidence="12 15" id="KW-0342">GTP-binding</keyword>
<dbReference type="CDD" id="cd01879">
    <property type="entry name" value="FeoB"/>
    <property type="match status" value="1"/>
</dbReference>
<keyword evidence="13 17" id="KW-0472">Membrane</keyword>
<evidence type="ECO:0000256" key="13">
    <source>
        <dbReference type="ARBA" id="ARBA00023136"/>
    </source>
</evidence>
<dbReference type="PANTHER" id="PTHR43185">
    <property type="entry name" value="FERROUS IRON TRANSPORT PROTEIN B"/>
    <property type="match status" value="1"/>
</dbReference>
<keyword evidence="7 17" id="KW-0812">Transmembrane</keyword>
<feature type="transmembrane region" description="Helical" evidence="17">
    <location>
        <begin position="284"/>
        <end position="302"/>
    </location>
</feature>
<dbReference type="Proteomes" id="UP000663499">
    <property type="component" value="Chromosome"/>
</dbReference>
<dbReference type="Pfam" id="PF07670">
    <property type="entry name" value="Gate"/>
    <property type="match status" value="2"/>
</dbReference>
<evidence type="ECO:0000256" key="8">
    <source>
        <dbReference type="ARBA" id="ARBA00022741"/>
    </source>
</evidence>
<feature type="binding site" evidence="16">
    <location>
        <position position="24"/>
    </location>
    <ligand>
        <name>Mg(2+)</name>
        <dbReference type="ChEBI" id="CHEBI:18420"/>
        <label>2</label>
    </ligand>
</feature>
<dbReference type="GO" id="GO:0005525">
    <property type="term" value="F:GTP binding"/>
    <property type="evidence" value="ECO:0007669"/>
    <property type="project" value="UniProtKB-KW"/>
</dbReference>
<evidence type="ECO:0000256" key="3">
    <source>
        <dbReference type="ARBA" id="ARBA00022448"/>
    </source>
</evidence>
<evidence type="ECO:0000313" key="20">
    <source>
        <dbReference type="Proteomes" id="UP000663499"/>
    </source>
</evidence>
<feature type="transmembrane region" description="Helical" evidence="17">
    <location>
        <begin position="390"/>
        <end position="413"/>
    </location>
</feature>
<dbReference type="InterPro" id="IPR027417">
    <property type="entry name" value="P-loop_NTPase"/>
</dbReference>
<dbReference type="Pfam" id="PF02421">
    <property type="entry name" value="FeoB_N"/>
    <property type="match status" value="1"/>
</dbReference>
<dbReference type="EMBL" id="CP071444">
    <property type="protein sequence ID" value="QSX09064.1"/>
    <property type="molecule type" value="Genomic_DNA"/>
</dbReference>
<organism evidence="19 20">
    <name type="scientific">Alkalibacter rhizosphaerae</name>
    <dbReference type="NCBI Taxonomy" id="2815577"/>
    <lineage>
        <taxon>Bacteria</taxon>
        <taxon>Bacillati</taxon>
        <taxon>Bacillota</taxon>
        <taxon>Clostridia</taxon>
        <taxon>Eubacteriales</taxon>
        <taxon>Eubacteriaceae</taxon>
        <taxon>Alkalibacter</taxon>
    </lineage>
</organism>
<keyword evidence="8 15" id="KW-0547">Nucleotide-binding</keyword>
<evidence type="ECO:0000256" key="9">
    <source>
        <dbReference type="ARBA" id="ARBA00022989"/>
    </source>
</evidence>
<evidence type="ECO:0000313" key="19">
    <source>
        <dbReference type="EMBL" id="QSX09064.1"/>
    </source>
</evidence>
<evidence type="ECO:0000256" key="14">
    <source>
        <dbReference type="NCBIfam" id="TIGR00437"/>
    </source>
</evidence>
<feature type="transmembrane region" description="Helical" evidence="17">
    <location>
        <begin position="456"/>
        <end position="476"/>
    </location>
</feature>
<dbReference type="AlphaFoldDB" id="A0A975AHX5"/>
<feature type="transmembrane region" description="Helical" evidence="17">
    <location>
        <begin position="425"/>
        <end position="450"/>
    </location>
</feature>
<feature type="transmembrane region" description="Helical" evidence="17">
    <location>
        <begin position="308"/>
        <end position="329"/>
    </location>
</feature>
<dbReference type="SUPFAM" id="SSF52540">
    <property type="entry name" value="P-loop containing nucleoside triphosphate hydrolases"/>
    <property type="match status" value="1"/>
</dbReference>
<evidence type="ECO:0000256" key="7">
    <source>
        <dbReference type="ARBA" id="ARBA00022692"/>
    </source>
</evidence>
<evidence type="ECO:0000259" key="18">
    <source>
        <dbReference type="PROSITE" id="PS51711"/>
    </source>
</evidence>
<dbReference type="KEGG" id="alka:J0B03_03070"/>
<evidence type="ECO:0000256" key="16">
    <source>
        <dbReference type="PIRSR" id="PIRSR603373-2"/>
    </source>
</evidence>
<feature type="transmembrane region" description="Helical" evidence="17">
    <location>
        <begin position="610"/>
        <end position="631"/>
    </location>
</feature>
<dbReference type="Pfam" id="PF17910">
    <property type="entry name" value="FeoB_Cyto"/>
    <property type="match status" value="1"/>
</dbReference>
<feature type="binding site" evidence="16">
    <location>
        <position position="23"/>
    </location>
    <ligand>
        <name>Mg(2+)</name>
        <dbReference type="ChEBI" id="CHEBI:18420"/>
        <label>2</label>
    </ligand>
</feature>
<dbReference type="InterPro" id="IPR041069">
    <property type="entry name" value="FeoB_Cyto"/>
</dbReference>
<feature type="transmembrane region" description="Helical" evidence="17">
    <location>
        <begin position="514"/>
        <end position="535"/>
    </location>
</feature>
<dbReference type="GO" id="GO:0046872">
    <property type="term" value="F:metal ion binding"/>
    <property type="evidence" value="ECO:0007669"/>
    <property type="project" value="UniProtKB-KW"/>
</dbReference>
<evidence type="ECO:0000256" key="6">
    <source>
        <dbReference type="ARBA" id="ARBA00022519"/>
    </source>
</evidence>
<feature type="binding site" evidence="15">
    <location>
        <begin position="113"/>
        <end position="116"/>
    </location>
    <ligand>
        <name>GTP</name>
        <dbReference type="ChEBI" id="CHEBI:37565"/>
        <label>1</label>
    </ligand>
</feature>
<keyword evidence="20" id="KW-1185">Reference proteome</keyword>
<dbReference type="InterPro" id="IPR011640">
    <property type="entry name" value="Fe2_transport_prot_B_C"/>
</dbReference>
<feature type="transmembrane region" description="Helical" evidence="17">
    <location>
        <begin position="643"/>
        <end position="661"/>
    </location>
</feature>
<dbReference type="InterPro" id="IPR050860">
    <property type="entry name" value="FeoB_GTPase"/>
</dbReference>
<dbReference type="GO" id="GO:0015093">
    <property type="term" value="F:ferrous iron transmembrane transporter activity"/>
    <property type="evidence" value="ECO:0007669"/>
    <property type="project" value="UniProtKB-UniRule"/>
</dbReference>
<dbReference type="Gene3D" id="3.40.50.300">
    <property type="entry name" value="P-loop containing nucleotide triphosphate hydrolases"/>
    <property type="match status" value="1"/>
</dbReference>
<feature type="transmembrane region" description="Helical" evidence="17">
    <location>
        <begin position="555"/>
        <end position="576"/>
    </location>
</feature>
<keyword evidence="16" id="KW-0479">Metal-binding</keyword>
<evidence type="ECO:0000256" key="1">
    <source>
        <dbReference type="ARBA" id="ARBA00003926"/>
    </source>
</evidence>
<keyword evidence="5 17" id="KW-0410">Iron transport</keyword>
<dbReference type="RefSeq" id="WP_207300403.1">
    <property type="nucleotide sequence ID" value="NZ_CP071444.1"/>
</dbReference>
<feature type="binding site" evidence="16">
    <location>
        <position position="20"/>
    </location>
    <ligand>
        <name>Mg(2+)</name>
        <dbReference type="ChEBI" id="CHEBI:18420"/>
        <label>2</label>
    </ligand>
</feature>
<evidence type="ECO:0000256" key="4">
    <source>
        <dbReference type="ARBA" id="ARBA00022475"/>
    </source>
</evidence>
<dbReference type="Pfam" id="PF07664">
    <property type="entry name" value="FeoB_C"/>
    <property type="match status" value="1"/>
</dbReference>
<comment type="subcellular location">
    <subcellularLocation>
        <location evidence="2">Cell inner membrane</location>
        <topology evidence="2">Multi-pass membrane protein</topology>
    </subcellularLocation>
    <subcellularLocation>
        <location evidence="17">Cell membrane</location>
        <topology evidence="17">Multi-pass membrane protein</topology>
    </subcellularLocation>
</comment>
<keyword evidence="4" id="KW-1003">Cell membrane</keyword>
<evidence type="ECO:0000256" key="5">
    <source>
        <dbReference type="ARBA" id="ARBA00022496"/>
    </source>
</evidence>
<keyword evidence="9 17" id="KW-1133">Transmembrane helix</keyword>
<accession>A0A975AHX5</accession>
<feature type="transmembrane region" description="Helical" evidence="17">
    <location>
        <begin position="341"/>
        <end position="370"/>
    </location>
</feature>
<evidence type="ECO:0000256" key="10">
    <source>
        <dbReference type="ARBA" id="ARBA00023004"/>
    </source>
</evidence>
<dbReference type="PANTHER" id="PTHR43185:SF1">
    <property type="entry name" value="FE(2+) TRANSPORTER FEOB"/>
    <property type="match status" value="1"/>
</dbReference>
<dbReference type="NCBIfam" id="TIGR00437">
    <property type="entry name" value="feoB"/>
    <property type="match status" value="1"/>
</dbReference>
<dbReference type="Gene3D" id="1.10.287.1770">
    <property type="match status" value="1"/>
</dbReference>
<sequence length="668" mass="74841">MGKTYALTGNPNSGKTTIFNELTGSTQYVGNWSGVTVEKKEGIIKNTDIKVVDLPGIYSMSSTSIDEIIAMEYISEEHPDGIINVVSASNLERNLYLTVQLLEMNVPVTVILNMMDEVKRRGMNFDVAKFQEIFKVPVIPTGAHDRKNVEKVKDVVILDEASTFARFSYFNEEIRKAIEEIQKIIVEEGATHDRDPRWMAMKILEGNNNIKTELEKTHKSIVGAGNQLAKAVEEKYGKSLIQLLAEQRYAFLNKVTRQIIQNQETEINKETWTDKLDRVLTHRILSIPIFFGIMWFIYYVTITGLGDYTIRFMEWLVGDLITGSVTWLLQWMGTSALVESLVVDGIIGGVGAVLVFVPQIMILFFFISIMEDSGYMARIAFLMDRIFKRFGLSGKSIIPMLVGSGCSVPGIMATRTLENERDRKLTIILTPFISCGAKLPVYLLFSVAFFPKNSHWVVFSLYVMGVVVAMMSGLLLSKLRYKGEESDFLLEMPPYRVPVVKSVVIHTWEKAKEFLVRAGTVIFAASVILWFAQSFNGRLQFVHADQSLLAGFGRIIAPIFAPLGFGDWITSVAFITGFAAKEMVISTLSVLHGVGETGLITSLQSVYTPLAAYSFLVFILLASPCFASISVMRKELNSWKETGFAILYQTGTAYLISMLIYQTGRLLF</sequence>
<keyword evidence="3 17" id="KW-0813">Transport</keyword>
<keyword evidence="10 17" id="KW-0408">Iron</keyword>
<feature type="binding site" evidence="15">
    <location>
        <begin position="34"/>
        <end position="38"/>
    </location>
    <ligand>
        <name>GTP</name>
        <dbReference type="ChEBI" id="CHEBI:37565"/>
        <label>1</label>
    </ligand>
</feature>
<dbReference type="InterPro" id="IPR006073">
    <property type="entry name" value="GTP-bd"/>
</dbReference>